<dbReference type="PANTHER" id="PTHR45453:SF1">
    <property type="entry name" value="PHOSPHATE REGULON SENSOR PROTEIN PHOR"/>
    <property type="match status" value="1"/>
</dbReference>
<feature type="compositionally biased region" description="Polar residues" evidence="8">
    <location>
        <begin position="61"/>
        <end position="79"/>
    </location>
</feature>
<dbReference type="PRINTS" id="PR00344">
    <property type="entry name" value="BCTRLSENSOR"/>
</dbReference>
<dbReference type="InterPro" id="IPR050351">
    <property type="entry name" value="BphY/WalK/GraS-like"/>
</dbReference>
<name>A0ABW4E3F2_9LACO</name>
<gene>
    <name evidence="11" type="ORF">ACFQ5J_01515</name>
</gene>
<dbReference type="InterPro" id="IPR036097">
    <property type="entry name" value="HisK_dim/P_sf"/>
</dbReference>
<dbReference type="PANTHER" id="PTHR45453">
    <property type="entry name" value="PHOSPHATE REGULON SENSOR PROTEIN PHOR"/>
    <property type="match status" value="1"/>
</dbReference>
<keyword evidence="9" id="KW-0812">Transmembrane</keyword>
<sequence>MKNDPAIESQRRRLFTSQLLAFAGLFIALGLIVYFIYDRTVYHDVDQTLVEKKTHLYNDKQPLNNGNPLRSGKPQTNDPTPFRTMVVVFNNQGKISNKARIGQDAYAYLQYLRLNKADLNQKRTLTTASGTFRTLLIKIPKAAKNASHAGHFVMIVQNIDSQMFALQTFRQALILTMVVFWLLSLALSYWLANRSLQPVVVAWQHQQDFVANAAHELRAPLAVIQSQQEALLTKPNAKIIDQTEAIATSLAETKRLRQLTGDLLTIAKADSNAQELDIQPHDLKAYFTKVLQPYADIAASQAKHFTSDLPADGNALFDGERLHQLMVLLLDNAFKYTAQGDAVWVKVSVTNNDWSLSVGNSGPTITPADKAHIFERFYRSDPSRNRQTGGSGLGLAIGQWIVLAHHGKLTVQDVQPHGAVFTAKFPRIPKLG</sequence>
<evidence type="ECO:0000313" key="12">
    <source>
        <dbReference type="Proteomes" id="UP001597252"/>
    </source>
</evidence>
<feature type="transmembrane region" description="Helical" evidence="9">
    <location>
        <begin position="20"/>
        <end position="37"/>
    </location>
</feature>
<dbReference type="Proteomes" id="UP001597252">
    <property type="component" value="Unassembled WGS sequence"/>
</dbReference>
<feature type="region of interest" description="Disordered" evidence="8">
    <location>
        <begin position="59"/>
        <end position="79"/>
    </location>
</feature>
<evidence type="ECO:0000256" key="8">
    <source>
        <dbReference type="SAM" id="MobiDB-lite"/>
    </source>
</evidence>
<proteinExistence type="predicted"/>
<dbReference type="Gene3D" id="3.30.565.10">
    <property type="entry name" value="Histidine kinase-like ATPase, C-terminal domain"/>
    <property type="match status" value="1"/>
</dbReference>
<dbReference type="CDD" id="cd00075">
    <property type="entry name" value="HATPase"/>
    <property type="match status" value="1"/>
</dbReference>
<dbReference type="InterPro" id="IPR005467">
    <property type="entry name" value="His_kinase_dom"/>
</dbReference>
<dbReference type="SMART" id="SM00388">
    <property type="entry name" value="HisKA"/>
    <property type="match status" value="1"/>
</dbReference>
<evidence type="ECO:0000259" key="10">
    <source>
        <dbReference type="PROSITE" id="PS50109"/>
    </source>
</evidence>
<dbReference type="InterPro" id="IPR003594">
    <property type="entry name" value="HATPase_dom"/>
</dbReference>
<dbReference type="Pfam" id="PF00512">
    <property type="entry name" value="HisKA"/>
    <property type="match status" value="1"/>
</dbReference>
<dbReference type="RefSeq" id="WP_125749025.1">
    <property type="nucleotide sequence ID" value="NZ_JBHTON010000003.1"/>
</dbReference>
<keyword evidence="5" id="KW-0808">Transferase</keyword>
<feature type="domain" description="Histidine kinase" evidence="10">
    <location>
        <begin position="212"/>
        <end position="429"/>
    </location>
</feature>
<keyword evidence="6 11" id="KW-0418">Kinase</keyword>
<protein>
    <recommendedName>
        <fullName evidence="3">histidine kinase</fullName>
        <ecNumber evidence="3">2.7.13.3</ecNumber>
    </recommendedName>
</protein>
<evidence type="ECO:0000256" key="9">
    <source>
        <dbReference type="SAM" id="Phobius"/>
    </source>
</evidence>
<dbReference type="CDD" id="cd00082">
    <property type="entry name" value="HisKA"/>
    <property type="match status" value="1"/>
</dbReference>
<feature type="transmembrane region" description="Helical" evidence="9">
    <location>
        <begin position="172"/>
        <end position="192"/>
    </location>
</feature>
<evidence type="ECO:0000256" key="4">
    <source>
        <dbReference type="ARBA" id="ARBA00022553"/>
    </source>
</evidence>
<dbReference type="EMBL" id="JBHTON010000003">
    <property type="protein sequence ID" value="MFD1483927.1"/>
    <property type="molecule type" value="Genomic_DNA"/>
</dbReference>
<keyword evidence="9" id="KW-0472">Membrane</keyword>
<dbReference type="InterPro" id="IPR004358">
    <property type="entry name" value="Sig_transdc_His_kin-like_C"/>
</dbReference>
<evidence type="ECO:0000256" key="2">
    <source>
        <dbReference type="ARBA" id="ARBA00004370"/>
    </source>
</evidence>
<comment type="subcellular location">
    <subcellularLocation>
        <location evidence="2">Membrane</location>
    </subcellularLocation>
</comment>
<evidence type="ECO:0000256" key="3">
    <source>
        <dbReference type="ARBA" id="ARBA00012438"/>
    </source>
</evidence>
<dbReference type="InterPro" id="IPR036890">
    <property type="entry name" value="HATPase_C_sf"/>
</dbReference>
<accession>A0ABW4E3F2</accession>
<evidence type="ECO:0000256" key="5">
    <source>
        <dbReference type="ARBA" id="ARBA00022679"/>
    </source>
</evidence>
<dbReference type="Gene3D" id="1.10.287.130">
    <property type="match status" value="1"/>
</dbReference>
<dbReference type="SUPFAM" id="SSF55874">
    <property type="entry name" value="ATPase domain of HSP90 chaperone/DNA topoisomerase II/histidine kinase"/>
    <property type="match status" value="1"/>
</dbReference>
<evidence type="ECO:0000313" key="11">
    <source>
        <dbReference type="EMBL" id="MFD1483927.1"/>
    </source>
</evidence>
<comment type="caution">
    <text evidence="11">The sequence shown here is derived from an EMBL/GenBank/DDBJ whole genome shotgun (WGS) entry which is preliminary data.</text>
</comment>
<dbReference type="Pfam" id="PF02518">
    <property type="entry name" value="HATPase_c"/>
    <property type="match status" value="1"/>
</dbReference>
<comment type="catalytic activity">
    <reaction evidence="1">
        <text>ATP + protein L-histidine = ADP + protein N-phospho-L-histidine.</text>
        <dbReference type="EC" id="2.7.13.3"/>
    </reaction>
</comment>
<reference evidence="12" key="1">
    <citation type="journal article" date="2019" name="Int. J. Syst. Evol. Microbiol.">
        <title>The Global Catalogue of Microorganisms (GCM) 10K type strain sequencing project: providing services to taxonomists for standard genome sequencing and annotation.</title>
        <authorList>
            <consortium name="The Broad Institute Genomics Platform"/>
            <consortium name="The Broad Institute Genome Sequencing Center for Infectious Disease"/>
            <person name="Wu L."/>
            <person name="Ma J."/>
        </authorList>
    </citation>
    <scope>NUCLEOTIDE SEQUENCE [LARGE SCALE GENOMIC DNA]</scope>
    <source>
        <strain evidence="12">CCM 8903</strain>
    </source>
</reference>
<evidence type="ECO:0000256" key="1">
    <source>
        <dbReference type="ARBA" id="ARBA00000085"/>
    </source>
</evidence>
<keyword evidence="4" id="KW-0597">Phosphoprotein</keyword>
<dbReference type="EC" id="2.7.13.3" evidence="3"/>
<keyword evidence="12" id="KW-1185">Reference proteome</keyword>
<dbReference type="GO" id="GO:0016301">
    <property type="term" value="F:kinase activity"/>
    <property type="evidence" value="ECO:0007669"/>
    <property type="project" value="UniProtKB-KW"/>
</dbReference>
<evidence type="ECO:0000256" key="6">
    <source>
        <dbReference type="ARBA" id="ARBA00022777"/>
    </source>
</evidence>
<keyword evidence="9" id="KW-1133">Transmembrane helix</keyword>
<organism evidence="11 12">
    <name type="scientific">Lacticaseibacillus baoqingensis</name>
    <dbReference type="NCBI Taxonomy" id="2486013"/>
    <lineage>
        <taxon>Bacteria</taxon>
        <taxon>Bacillati</taxon>
        <taxon>Bacillota</taxon>
        <taxon>Bacilli</taxon>
        <taxon>Lactobacillales</taxon>
        <taxon>Lactobacillaceae</taxon>
        <taxon>Lacticaseibacillus</taxon>
    </lineage>
</organism>
<dbReference type="InterPro" id="IPR003661">
    <property type="entry name" value="HisK_dim/P_dom"/>
</dbReference>
<dbReference type="PROSITE" id="PS50109">
    <property type="entry name" value="HIS_KIN"/>
    <property type="match status" value="1"/>
</dbReference>
<evidence type="ECO:0000256" key="7">
    <source>
        <dbReference type="ARBA" id="ARBA00023012"/>
    </source>
</evidence>
<keyword evidence="7" id="KW-0902">Two-component regulatory system</keyword>
<dbReference type="SMART" id="SM00387">
    <property type="entry name" value="HATPase_c"/>
    <property type="match status" value="1"/>
</dbReference>
<dbReference type="SUPFAM" id="SSF47384">
    <property type="entry name" value="Homodimeric domain of signal transducing histidine kinase"/>
    <property type="match status" value="1"/>
</dbReference>